<evidence type="ECO:0000313" key="2">
    <source>
        <dbReference type="Proteomes" id="UP001607303"/>
    </source>
</evidence>
<organism evidence="1 2">
    <name type="scientific">Vespula maculifrons</name>
    <name type="common">Eastern yellow jacket</name>
    <name type="synonym">Wasp</name>
    <dbReference type="NCBI Taxonomy" id="7453"/>
    <lineage>
        <taxon>Eukaryota</taxon>
        <taxon>Metazoa</taxon>
        <taxon>Ecdysozoa</taxon>
        <taxon>Arthropoda</taxon>
        <taxon>Hexapoda</taxon>
        <taxon>Insecta</taxon>
        <taxon>Pterygota</taxon>
        <taxon>Neoptera</taxon>
        <taxon>Endopterygota</taxon>
        <taxon>Hymenoptera</taxon>
        <taxon>Apocrita</taxon>
        <taxon>Aculeata</taxon>
        <taxon>Vespoidea</taxon>
        <taxon>Vespidae</taxon>
        <taxon>Vespinae</taxon>
        <taxon>Vespula</taxon>
    </lineage>
</organism>
<protein>
    <submittedName>
        <fullName evidence="1">PiggyBac transposable element-derived protein 4-like</fullName>
    </submittedName>
</protein>
<reference evidence="1 2" key="1">
    <citation type="journal article" date="2024" name="Ann. Entomol. Soc. Am.">
        <title>Genomic analyses of the southern and eastern yellowjacket wasps (Hymenoptera: Vespidae) reveal evolutionary signatures of social life.</title>
        <authorList>
            <person name="Catto M.A."/>
            <person name="Caine P.B."/>
            <person name="Orr S.E."/>
            <person name="Hunt B.G."/>
            <person name="Goodisman M.A.D."/>
        </authorList>
    </citation>
    <scope>NUCLEOTIDE SEQUENCE [LARGE SCALE GENOMIC DNA]</scope>
    <source>
        <strain evidence="1">232</strain>
        <tissue evidence="1">Head and thorax</tissue>
    </source>
</reference>
<sequence length="198" mass="23073">MSFCKDISDKDNWYTSVDLAKKLIPIHTHLVMLCLGKIEKKVKVLKCKKKGDVLLFFTKHSAKWLLKLAVELLLNTCIVNAMLLFEQIIRRNIEIPDFRMKIVSYSTKCREGKIEDYISPRENLLRKSTHEMKKCPKIMITSPQKISLQVFILTIYVEFCTRTNFIDSFKLGNNAAITTHTINQVSRQDTVKEREISF</sequence>
<comment type="caution">
    <text evidence="1">The sequence shown here is derived from an EMBL/GenBank/DDBJ whole genome shotgun (WGS) entry which is preliminary data.</text>
</comment>
<keyword evidence="2" id="KW-1185">Reference proteome</keyword>
<proteinExistence type="predicted"/>
<name>A0ABD2B9I1_VESMC</name>
<evidence type="ECO:0000313" key="1">
    <source>
        <dbReference type="EMBL" id="KAL2729367.1"/>
    </source>
</evidence>
<dbReference type="Proteomes" id="UP001607303">
    <property type="component" value="Unassembled WGS sequence"/>
</dbReference>
<dbReference type="EMBL" id="JAYRBN010000096">
    <property type="protein sequence ID" value="KAL2729367.1"/>
    <property type="molecule type" value="Genomic_DNA"/>
</dbReference>
<dbReference type="AlphaFoldDB" id="A0ABD2B9I1"/>
<gene>
    <name evidence="1" type="ORF">V1477_016447</name>
</gene>
<accession>A0ABD2B9I1</accession>